<keyword evidence="5" id="KW-0966">Cell projection</keyword>
<evidence type="ECO:0000256" key="4">
    <source>
        <dbReference type="ARBA" id="ARBA00023212"/>
    </source>
</evidence>
<keyword evidence="3" id="KW-0677">Repeat</keyword>
<dbReference type="Gene3D" id="2.30.29.170">
    <property type="match status" value="3"/>
</dbReference>
<dbReference type="AlphaFoldDB" id="A0A3Q1IQP1"/>
<keyword evidence="2" id="KW-0963">Cytoplasm</keyword>
<dbReference type="Proteomes" id="UP000265040">
    <property type="component" value="Chromosome 24"/>
</dbReference>
<accession>A0A3Q1IQP1</accession>
<dbReference type="Pfam" id="PF06565">
    <property type="entry name" value="DM10_dom"/>
    <property type="match status" value="3"/>
</dbReference>
<dbReference type="GO" id="GO:0043014">
    <property type="term" value="F:alpha-tubulin binding"/>
    <property type="evidence" value="ECO:0007669"/>
    <property type="project" value="TreeGrafter"/>
</dbReference>
<evidence type="ECO:0000313" key="9">
    <source>
        <dbReference type="Proteomes" id="UP000265040"/>
    </source>
</evidence>
<dbReference type="PANTHER" id="PTHR12086:SF9">
    <property type="entry name" value="EF-HAND DOMAIN-CONTAINING PROTEIN 1"/>
    <property type="match status" value="1"/>
</dbReference>
<evidence type="ECO:0000313" key="8">
    <source>
        <dbReference type="Ensembl" id="ENSATEP00000019998.2"/>
    </source>
</evidence>
<dbReference type="InParanoid" id="A0A3Q1IQP1"/>
<keyword evidence="4" id="KW-0206">Cytoskeleton</keyword>
<dbReference type="GO" id="GO:0005930">
    <property type="term" value="C:axoneme"/>
    <property type="evidence" value="ECO:0007669"/>
    <property type="project" value="UniProtKB-SubCell"/>
</dbReference>
<evidence type="ECO:0000256" key="2">
    <source>
        <dbReference type="ARBA" id="ARBA00022490"/>
    </source>
</evidence>
<evidence type="ECO:0000256" key="3">
    <source>
        <dbReference type="ARBA" id="ARBA00022737"/>
    </source>
</evidence>
<sequence>AAMDYRHGLPFLPGYTFRDVSKSAFHRPQTLNYMNGYALPRRPTVGIGQDPLLSEHLIQQELSELDVRPSDLTYGSSEESLAQDFIPAHVALDKKVLRFYAYFEEDVLYSPEELYRVRPVVIYYYLEDDSMCIIEPMVENSGIPQGKRIKRQRLPKNECGEYYQWKDLNLGMDLEVYGVKYRITQCDAFTKEFMESEGMVVNDPEPMPEDPYNKRRTKPQPFYRTPPEFDRMHQFLTMDRKVLRFFAMWDDSDSLFGDTKPVTIQYFLVDDTVEIREVHKPNSGRDPFPVLMRRQRLPKKFKPVTFPSCVLEVSKDEVDQYYSPKDFRVGQTVTLLGRRFQLYDCDGFTKEYFQRNHPDIEMKPTEIPKEVDTLQGKEMEVPHYNGFGSLEDSLQNCLSLIPKPPKKNVLKMLENDHRVLRYSARLESLNPEDECRRFILSYFLSNDMISIYEKPTRNSGIIGGKFLEKTRIPKPNSTVQHPEYYSPADFAIGATVEVFSHRFVLTDADQYVLTYLESNSSQIPSQTLDSLQKKHGMACGNIQHTYLIHIC</sequence>
<feature type="region of interest" description="Disordered" evidence="6">
    <location>
        <begin position="200"/>
        <end position="223"/>
    </location>
</feature>
<dbReference type="GO" id="GO:0072686">
    <property type="term" value="C:mitotic spindle"/>
    <property type="evidence" value="ECO:0007669"/>
    <property type="project" value="TreeGrafter"/>
</dbReference>
<reference evidence="8" key="3">
    <citation type="submission" date="2025-09" db="UniProtKB">
        <authorList>
            <consortium name="Ensembl"/>
        </authorList>
    </citation>
    <scope>IDENTIFICATION</scope>
</reference>
<evidence type="ECO:0000256" key="6">
    <source>
        <dbReference type="SAM" id="MobiDB-lite"/>
    </source>
</evidence>
<protein>
    <recommendedName>
        <fullName evidence="7">DM10 domain-containing protein</fullName>
    </recommendedName>
</protein>
<dbReference type="STRING" id="64144.ENSATEP00000019998"/>
<feature type="domain" description="DM10" evidence="7">
    <location>
        <begin position="416"/>
        <end position="520"/>
    </location>
</feature>
<proteinExistence type="predicted"/>
<organism evidence="8 9">
    <name type="scientific">Anabas testudineus</name>
    <name type="common">Climbing perch</name>
    <name type="synonym">Anthias testudineus</name>
    <dbReference type="NCBI Taxonomy" id="64144"/>
    <lineage>
        <taxon>Eukaryota</taxon>
        <taxon>Metazoa</taxon>
        <taxon>Chordata</taxon>
        <taxon>Craniata</taxon>
        <taxon>Vertebrata</taxon>
        <taxon>Euteleostomi</taxon>
        <taxon>Actinopterygii</taxon>
        <taxon>Neopterygii</taxon>
        <taxon>Teleostei</taxon>
        <taxon>Neoteleostei</taxon>
        <taxon>Acanthomorphata</taxon>
        <taxon>Anabantaria</taxon>
        <taxon>Anabantiformes</taxon>
        <taxon>Anabantoidei</taxon>
        <taxon>Anabantidae</taxon>
        <taxon>Anabas</taxon>
    </lineage>
</organism>
<dbReference type="FunFam" id="2.30.29.170:FF:000002">
    <property type="entry name" value="EF-hand domain (C-terminal) containing 1"/>
    <property type="match status" value="1"/>
</dbReference>
<dbReference type="FunFam" id="2.30.29.170:FF:000004">
    <property type="entry name" value="EF-hand domain containing 2"/>
    <property type="match status" value="1"/>
</dbReference>
<name>A0A3Q1IQP1_ANATE</name>
<reference evidence="8" key="2">
    <citation type="submission" date="2025-08" db="UniProtKB">
        <authorList>
            <consortium name="Ensembl"/>
        </authorList>
    </citation>
    <scope>IDENTIFICATION</scope>
</reference>
<dbReference type="GO" id="GO:0060285">
    <property type="term" value="P:cilium-dependent cell motility"/>
    <property type="evidence" value="ECO:0007669"/>
    <property type="project" value="TreeGrafter"/>
</dbReference>
<evidence type="ECO:0000256" key="5">
    <source>
        <dbReference type="ARBA" id="ARBA00023273"/>
    </source>
</evidence>
<dbReference type="Ensembl" id="ENSATET00000020344.2">
    <property type="protein sequence ID" value="ENSATEP00000019998.2"/>
    <property type="gene ID" value="ENSATEG00000013913.3"/>
</dbReference>
<dbReference type="InterPro" id="IPR006602">
    <property type="entry name" value="DM10_dom"/>
</dbReference>
<dbReference type="GeneTree" id="ENSGT00530000063528"/>
<dbReference type="GO" id="GO:0000281">
    <property type="term" value="P:mitotic cytokinesis"/>
    <property type="evidence" value="ECO:0007669"/>
    <property type="project" value="TreeGrafter"/>
</dbReference>
<feature type="domain" description="DM10" evidence="7">
    <location>
        <begin position="93"/>
        <end position="198"/>
    </location>
</feature>
<evidence type="ECO:0000259" key="7">
    <source>
        <dbReference type="PROSITE" id="PS51336"/>
    </source>
</evidence>
<dbReference type="GO" id="GO:0007052">
    <property type="term" value="P:mitotic spindle organization"/>
    <property type="evidence" value="ECO:0007669"/>
    <property type="project" value="TreeGrafter"/>
</dbReference>
<evidence type="ECO:0000256" key="1">
    <source>
        <dbReference type="ARBA" id="ARBA00004430"/>
    </source>
</evidence>
<gene>
    <name evidence="8" type="primary">EFHC1</name>
</gene>
<dbReference type="PROSITE" id="PS51336">
    <property type="entry name" value="DM10"/>
    <property type="match status" value="3"/>
</dbReference>
<comment type="subcellular location">
    <subcellularLocation>
        <location evidence="1">Cytoplasm</location>
        <location evidence="1">Cytoskeleton</location>
        <location evidence="1">Cilium axoneme</location>
    </subcellularLocation>
</comment>
<dbReference type="FunFam" id="2.30.29.170:FF:000001">
    <property type="entry name" value="EF-hand domain containing 1"/>
    <property type="match status" value="1"/>
</dbReference>
<keyword evidence="9" id="KW-1185">Reference proteome</keyword>
<dbReference type="InterPro" id="IPR040193">
    <property type="entry name" value="EFHC1/EFHC2/EFHB"/>
</dbReference>
<dbReference type="PANTHER" id="PTHR12086">
    <property type="entry name" value="EF-HAND DOMAIN C-TERMINAL CONTAINING PROTEIN"/>
    <property type="match status" value="1"/>
</dbReference>
<reference evidence="8" key="1">
    <citation type="submission" date="2021-04" db="EMBL/GenBank/DDBJ databases">
        <authorList>
            <consortium name="Wellcome Sanger Institute Data Sharing"/>
        </authorList>
    </citation>
    <scope>NUCLEOTIDE SEQUENCE [LARGE SCALE GENOMIC DNA]</scope>
</reference>
<dbReference type="SMART" id="SM00676">
    <property type="entry name" value="DM10"/>
    <property type="match status" value="3"/>
</dbReference>
<feature type="domain" description="DM10" evidence="7">
    <location>
        <begin position="239"/>
        <end position="357"/>
    </location>
</feature>